<comment type="catalytic activity">
    <reaction evidence="11">
        <text>O-phospho-D-serine + H2O = D-serine + phosphate</text>
        <dbReference type="Rhea" id="RHEA:24873"/>
        <dbReference type="ChEBI" id="CHEBI:15377"/>
        <dbReference type="ChEBI" id="CHEBI:35247"/>
        <dbReference type="ChEBI" id="CHEBI:43474"/>
        <dbReference type="ChEBI" id="CHEBI:58680"/>
        <dbReference type="EC" id="3.1.3.3"/>
    </reaction>
</comment>
<gene>
    <name evidence="12" type="ORF">DQG23_21490</name>
</gene>
<evidence type="ECO:0000256" key="7">
    <source>
        <dbReference type="ARBA" id="ARBA00022801"/>
    </source>
</evidence>
<dbReference type="EC" id="3.1.3.3" evidence="4"/>
<evidence type="ECO:0000313" key="13">
    <source>
        <dbReference type="Proteomes" id="UP000250369"/>
    </source>
</evidence>
<keyword evidence="6" id="KW-0479">Metal-binding</keyword>
<protein>
    <recommendedName>
        <fullName evidence="4">phosphoserine phosphatase</fullName>
        <ecNumber evidence="4">3.1.3.3</ecNumber>
    </recommendedName>
</protein>
<name>A0A329MIC9_9BACL</name>
<dbReference type="GO" id="GO:0005737">
    <property type="term" value="C:cytoplasm"/>
    <property type="evidence" value="ECO:0007669"/>
    <property type="project" value="TreeGrafter"/>
</dbReference>
<keyword evidence="8" id="KW-0460">Magnesium</keyword>
<dbReference type="AlphaFoldDB" id="A0A329MIC9"/>
<keyword evidence="7" id="KW-0378">Hydrolase</keyword>
<dbReference type="PANTHER" id="PTHR43344">
    <property type="entry name" value="PHOSPHOSERINE PHOSPHATASE"/>
    <property type="match status" value="1"/>
</dbReference>
<dbReference type="NCBIfam" id="TIGR01489">
    <property type="entry name" value="DKMTPPase-SF"/>
    <property type="match status" value="1"/>
</dbReference>
<keyword evidence="9" id="KW-0718">Serine biosynthesis</keyword>
<dbReference type="EMBL" id="QMFB01000013">
    <property type="protein sequence ID" value="RAV19116.1"/>
    <property type="molecule type" value="Genomic_DNA"/>
</dbReference>
<evidence type="ECO:0000313" key="12">
    <source>
        <dbReference type="EMBL" id="RAV19116.1"/>
    </source>
</evidence>
<dbReference type="GO" id="GO:0000287">
    <property type="term" value="F:magnesium ion binding"/>
    <property type="evidence" value="ECO:0007669"/>
    <property type="project" value="TreeGrafter"/>
</dbReference>
<dbReference type="InterPro" id="IPR023214">
    <property type="entry name" value="HAD_sf"/>
</dbReference>
<proteinExistence type="inferred from homology"/>
<sequence>MQTSLQTVDALRRSGYTGHRTCESSFHTKGGFAFSFTKPKANANVIDTDRRLSLLRMFAKRMKITGLPRDGERGTHMDNNNLVIVTDFDGTLMKEDVGDTVMKELGILEREETIEVTRKFIGKEIGTMKWIEVAYSFLEGRQAEVDELLESVSPRQGAPRFLDFCKERQIPVIILSDGMAYYIEKLTQKFGIEADKIISNPIRYLSDGEYSLGFQNPNPSCRWCGCCKADAVRRLKEEGSKVVYIGDGVSDLYGSSFADWIFARSTLANFLTESGEQFYRFETFDDIMDVFAGDFDAFSAGTAARMRAKENTFCRFA</sequence>
<reference evidence="12 13" key="1">
    <citation type="journal article" date="2009" name="Int. J. Syst. Evol. Microbiol.">
        <title>Paenibacillus contaminans sp. nov., isolated from a contaminated laboratory plate.</title>
        <authorList>
            <person name="Chou J.H."/>
            <person name="Lee J.H."/>
            <person name="Lin M.C."/>
            <person name="Chang P.S."/>
            <person name="Arun A.B."/>
            <person name="Young C.C."/>
            <person name="Chen W.M."/>
        </authorList>
    </citation>
    <scope>NUCLEOTIDE SEQUENCE [LARGE SCALE GENOMIC DNA]</scope>
    <source>
        <strain evidence="12 13">CKOBP-6</strain>
    </source>
</reference>
<evidence type="ECO:0000256" key="1">
    <source>
        <dbReference type="ARBA" id="ARBA00001946"/>
    </source>
</evidence>
<dbReference type="Proteomes" id="UP000250369">
    <property type="component" value="Unassembled WGS sequence"/>
</dbReference>
<evidence type="ECO:0000256" key="4">
    <source>
        <dbReference type="ARBA" id="ARBA00012640"/>
    </source>
</evidence>
<dbReference type="SUPFAM" id="SSF56784">
    <property type="entry name" value="HAD-like"/>
    <property type="match status" value="1"/>
</dbReference>
<keyword evidence="13" id="KW-1185">Reference proteome</keyword>
<dbReference type="Pfam" id="PF12710">
    <property type="entry name" value="HAD"/>
    <property type="match status" value="1"/>
</dbReference>
<organism evidence="12 13">
    <name type="scientific">Paenibacillus contaminans</name>
    <dbReference type="NCBI Taxonomy" id="450362"/>
    <lineage>
        <taxon>Bacteria</taxon>
        <taxon>Bacillati</taxon>
        <taxon>Bacillota</taxon>
        <taxon>Bacilli</taxon>
        <taxon>Bacillales</taxon>
        <taxon>Paenibacillaceae</taxon>
        <taxon>Paenibacillus</taxon>
    </lineage>
</organism>
<dbReference type="Gene3D" id="3.40.50.1000">
    <property type="entry name" value="HAD superfamily/HAD-like"/>
    <property type="match status" value="1"/>
</dbReference>
<evidence type="ECO:0000256" key="2">
    <source>
        <dbReference type="ARBA" id="ARBA00005135"/>
    </source>
</evidence>
<keyword evidence="5" id="KW-0028">Amino-acid biosynthesis</keyword>
<accession>A0A329MIC9</accession>
<comment type="similarity">
    <text evidence="3">Belongs to the HAD-like hydrolase superfamily. SerB family.</text>
</comment>
<evidence type="ECO:0000256" key="10">
    <source>
        <dbReference type="ARBA" id="ARBA00048138"/>
    </source>
</evidence>
<comment type="caution">
    <text evidence="12">The sequence shown here is derived from an EMBL/GenBank/DDBJ whole genome shotgun (WGS) entry which is preliminary data.</text>
</comment>
<evidence type="ECO:0000256" key="6">
    <source>
        <dbReference type="ARBA" id="ARBA00022723"/>
    </source>
</evidence>
<evidence type="ECO:0000256" key="8">
    <source>
        <dbReference type="ARBA" id="ARBA00022842"/>
    </source>
</evidence>
<evidence type="ECO:0000256" key="5">
    <source>
        <dbReference type="ARBA" id="ARBA00022605"/>
    </source>
</evidence>
<comment type="cofactor">
    <cofactor evidence="1">
        <name>Mg(2+)</name>
        <dbReference type="ChEBI" id="CHEBI:18420"/>
    </cofactor>
</comment>
<evidence type="ECO:0000256" key="9">
    <source>
        <dbReference type="ARBA" id="ARBA00023299"/>
    </source>
</evidence>
<evidence type="ECO:0000256" key="11">
    <source>
        <dbReference type="ARBA" id="ARBA00048523"/>
    </source>
</evidence>
<dbReference type="Gene3D" id="3.90.1470.20">
    <property type="match status" value="1"/>
</dbReference>
<dbReference type="PANTHER" id="PTHR43344:SF2">
    <property type="entry name" value="PHOSPHOSERINE PHOSPHATASE"/>
    <property type="match status" value="1"/>
</dbReference>
<comment type="catalytic activity">
    <reaction evidence="10">
        <text>O-phospho-L-serine + H2O = L-serine + phosphate</text>
        <dbReference type="Rhea" id="RHEA:21208"/>
        <dbReference type="ChEBI" id="CHEBI:15377"/>
        <dbReference type="ChEBI" id="CHEBI:33384"/>
        <dbReference type="ChEBI" id="CHEBI:43474"/>
        <dbReference type="ChEBI" id="CHEBI:57524"/>
        <dbReference type="EC" id="3.1.3.3"/>
    </reaction>
</comment>
<dbReference type="InterPro" id="IPR006384">
    <property type="entry name" value="HAD_hydro_PyrdxlP_Pase-like"/>
</dbReference>
<dbReference type="GO" id="GO:0036424">
    <property type="term" value="F:L-phosphoserine phosphatase activity"/>
    <property type="evidence" value="ECO:0007669"/>
    <property type="project" value="TreeGrafter"/>
</dbReference>
<evidence type="ECO:0000256" key="3">
    <source>
        <dbReference type="ARBA" id="ARBA00009184"/>
    </source>
</evidence>
<dbReference type="InterPro" id="IPR050582">
    <property type="entry name" value="HAD-like_SerB"/>
</dbReference>
<dbReference type="InterPro" id="IPR036412">
    <property type="entry name" value="HAD-like_sf"/>
</dbReference>
<comment type="pathway">
    <text evidence="2">Amino-acid biosynthesis; L-serine biosynthesis; L-serine from 3-phospho-D-glycerate: step 3/3.</text>
</comment>
<dbReference type="NCBIfam" id="TIGR01488">
    <property type="entry name" value="HAD-SF-IB"/>
    <property type="match status" value="1"/>
</dbReference>
<dbReference type="GO" id="GO:0006564">
    <property type="term" value="P:L-serine biosynthetic process"/>
    <property type="evidence" value="ECO:0007669"/>
    <property type="project" value="UniProtKB-KW"/>
</dbReference>